<feature type="transmembrane region" description="Helical" evidence="1">
    <location>
        <begin position="235"/>
        <end position="253"/>
    </location>
</feature>
<evidence type="ECO:0008006" key="4">
    <source>
        <dbReference type="Google" id="ProtNLM"/>
    </source>
</evidence>
<protein>
    <recommendedName>
        <fullName evidence="4">ABC transporter permease</fullName>
    </recommendedName>
</protein>
<evidence type="ECO:0000313" key="2">
    <source>
        <dbReference type="EMBL" id="RUL82214.1"/>
    </source>
</evidence>
<dbReference type="PANTHER" id="PTHR36833:SF2">
    <property type="entry name" value="SLR0610 PROTEIN"/>
    <property type="match status" value="1"/>
</dbReference>
<proteinExistence type="predicted"/>
<keyword evidence="1" id="KW-0812">Transmembrane</keyword>
<keyword evidence="1" id="KW-1133">Transmembrane helix</keyword>
<dbReference type="EMBL" id="RYZH01000074">
    <property type="protein sequence ID" value="RUL82214.1"/>
    <property type="molecule type" value="Genomic_DNA"/>
</dbReference>
<feature type="transmembrane region" description="Helical" evidence="1">
    <location>
        <begin position="150"/>
        <end position="179"/>
    </location>
</feature>
<feature type="transmembrane region" description="Helical" evidence="1">
    <location>
        <begin position="200"/>
        <end position="223"/>
    </location>
</feature>
<sequence>MTGALRYLRIYGQLARYTLARELSFRGNFLVKVSVEVLWLGILLAFYRVVFSKTSVVAEWSEPQYLFFVGCYFAMNGLLETLFLENCNEFSELVRKGDLDFLLLKPVDEQFLVTCRRIDWSTAPNVLMGVGVMLLSLVNLGWPFDAGRIAAFLLLFSCGVMLAYAFMVLLTASGVWLVRNQSMMELWWLFSSLTRYPREIYMRVAWAEPIGIFFTFVVPFLLVVNVPAQAMVKVLDWRMVAFTVSATAASLWVSRRFFRRALRAYRSASS</sequence>
<dbReference type="OrthoDB" id="3818833at2"/>
<accession>A0A432MCT2</accession>
<organism evidence="2 3">
    <name type="scientific">Tautonia sociabilis</name>
    <dbReference type="NCBI Taxonomy" id="2080755"/>
    <lineage>
        <taxon>Bacteria</taxon>
        <taxon>Pseudomonadati</taxon>
        <taxon>Planctomycetota</taxon>
        <taxon>Planctomycetia</taxon>
        <taxon>Isosphaerales</taxon>
        <taxon>Isosphaeraceae</taxon>
        <taxon>Tautonia</taxon>
    </lineage>
</organism>
<keyword evidence="3" id="KW-1185">Reference proteome</keyword>
<keyword evidence="1" id="KW-0472">Membrane</keyword>
<reference evidence="2 3" key="1">
    <citation type="submission" date="2018-12" db="EMBL/GenBank/DDBJ databases">
        <authorList>
            <person name="Toschakov S.V."/>
        </authorList>
    </citation>
    <scope>NUCLEOTIDE SEQUENCE [LARGE SCALE GENOMIC DNA]</scope>
    <source>
        <strain evidence="2 3">GM2012</strain>
    </source>
</reference>
<comment type="caution">
    <text evidence="2">The sequence shown here is derived from an EMBL/GenBank/DDBJ whole genome shotgun (WGS) entry which is preliminary data.</text>
</comment>
<feature type="transmembrane region" description="Helical" evidence="1">
    <location>
        <begin position="65"/>
        <end position="84"/>
    </location>
</feature>
<feature type="transmembrane region" description="Helical" evidence="1">
    <location>
        <begin position="29"/>
        <end position="50"/>
    </location>
</feature>
<dbReference type="AlphaFoldDB" id="A0A432MCT2"/>
<evidence type="ECO:0000256" key="1">
    <source>
        <dbReference type="SAM" id="Phobius"/>
    </source>
</evidence>
<dbReference type="PANTHER" id="PTHR36833">
    <property type="entry name" value="SLR0610 PROTEIN-RELATED"/>
    <property type="match status" value="1"/>
</dbReference>
<dbReference type="InterPro" id="IPR010390">
    <property type="entry name" value="ABC-2_transporter-like"/>
</dbReference>
<evidence type="ECO:0000313" key="3">
    <source>
        <dbReference type="Proteomes" id="UP000280296"/>
    </source>
</evidence>
<dbReference type="Proteomes" id="UP000280296">
    <property type="component" value="Unassembled WGS sequence"/>
</dbReference>
<reference evidence="2 3" key="2">
    <citation type="submission" date="2019-01" db="EMBL/GenBank/DDBJ databases">
        <title>Tautonia sociabilis, a novel thermotolerant planctomycete of Isosphaeraceae family, isolated from a 4000 m deep subterranean habitat.</title>
        <authorList>
            <person name="Kovaleva O.L."/>
            <person name="Elcheninov A.G."/>
            <person name="Van Heerden E."/>
            <person name="Toshchakov S.V."/>
            <person name="Novikov A."/>
            <person name="Bonch-Osmolovskaya E.A."/>
            <person name="Kublanov I.V."/>
        </authorList>
    </citation>
    <scope>NUCLEOTIDE SEQUENCE [LARGE SCALE GENOMIC DNA]</scope>
    <source>
        <strain evidence="2 3">GM2012</strain>
    </source>
</reference>
<feature type="transmembrane region" description="Helical" evidence="1">
    <location>
        <begin position="126"/>
        <end position="144"/>
    </location>
</feature>
<dbReference type="RefSeq" id="WP_126727959.1">
    <property type="nucleotide sequence ID" value="NZ_RYZH01000074.1"/>
</dbReference>
<name>A0A432MCT2_9BACT</name>
<dbReference type="Pfam" id="PF06182">
    <property type="entry name" value="ABC2_membrane_6"/>
    <property type="match status" value="1"/>
</dbReference>
<gene>
    <name evidence="2" type="ORF">TsocGM_23805</name>
</gene>